<keyword evidence="2" id="KW-1185">Reference proteome</keyword>
<dbReference type="Proteomes" id="UP000735302">
    <property type="component" value="Unassembled WGS sequence"/>
</dbReference>
<proteinExistence type="predicted"/>
<evidence type="ECO:0000313" key="2">
    <source>
        <dbReference type="Proteomes" id="UP000735302"/>
    </source>
</evidence>
<name>A0AAV4A9F5_9GAST</name>
<sequence length="78" mass="8520">MSLCFCEKPTPIVESDELIESLVPADLFGWRSITAVANANFASLEAIWHSGTLVRFCDFDFVAPMSGDGRLATPRGKL</sequence>
<reference evidence="1 2" key="1">
    <citation type="journal article" date="2021" name="Elife">
        <title>Chloroplast acquisition without the gene transfer in kleptoplastic sea slugs, Plakobranchus ocellatus.</title>
        <authorList>
            <person name="Maeda T."/>
            <person name="Takahashi S."/>
            <person name="Yoshida T."/>
            <person name="Shimamura S."/>
            <person name="Takaki Y."/>
            <person name="Nagai Y."/>
            <person name="Toyoda A."/>
            <person name="Suzuki Y."/>
            <person name="Arimoto A."/>
            <person name="Ishii H."/>
            <person name="Satoh N."/>
            <person name="Nishiyama T."/>
            <person name="Hasebe M."/>
            <person name="Maruyama T."/>
            <person name="Minagawa J."/>
            <person name="Obokata J."/>
            <person name="Shigenobu S."/>
        </authorList>
    </citation>
    <scope>NUCLEOTIDE SEQUENCE [LARGE SCALE GENOMIC DNA]</scope>
</reference>
<comment type="caution">
    <text evidence="1">The sequence shown here is derived from an EMBL/GenBank/DDBJ whole genome shotgun (WGS) entry which is preliminary data.</text>
</comment>
<protein>
    <submittedName>
        <fullName evidence="1">Uncharacterized protein</fullName>
    </submittedName>
</protein>
<accession>A0AAV4A9F5</accession>
<dbReference type="AlphaFoldDB" id="A0AAV4A9F5"/>
<dbReference type="EMBL" id="BLXT01003724">
    <property type="protein sequence ID" value="GFO03114.1"/>
    <property type="molecule type" value="Genomic_DNA"/>
</dbReference>
<organism evidence="1 2">
    <name type="scientific">Plakobranchus ocellatus</name>
    <dbReference type="NCBI Taxonomy" id="259542"/>
    <lineage>
        <taxon>Eukaryota</taxon>
        <taxon>Metazoa</taxon>
        <taxon>Spiralia</taxon>
        <taxon>Lophotrochozoa</taxon>
        <taxon>Mollusca</taxon>
        <taxon>Gastropoda</taxon>
        <taxon>Heterobranchia</taxon>
        <taxon>Euthyneura</taxon>
        <taxon>Panpulmonata</taxon>
        <taxon>Sacoglossa</taxon>
        <taxon>Placobranchoidea</taxon>
        <taxon>Plakobranchidae</taxon>
        <taxon>Plakobranchus</taxon>
    </lineage>
</organism>
<evidence type="ECO:0000313" key="1">
    <source>
        <dbReference type="EMBL" id="GFO03114.1"/>
    </source>
</evidence>
<gene>
    <name evidence="1" type="ORF">PoB_002961900</name>
</gene>